<dbReference type="SUPFAM" id="SSF46785">
    <property type="entry name" value="Winged helix' DNA-binding domain"/>
    <property type="match status" value="1"/>
</dbReference>
<dbReference type="FunFam" id="1.10.10.10:FF:000001">
    <property type="entry name" value="LysR family transcriptional regulator"/>
    <property type="match status" value="1"/>
</dbReference>
<dbReference type="InterPro" id="IPR036390">
    <property type="entry name" value="WH_DNA-bd_sf"/>
</dbReference>
<feature type="domain" description="HTH lysR-type" evidence="5">
    <location>
        <begin position="1"/>
        <end position="59"/>
    </location>
</feature>
<dbReference type="GO" id="GO:0043565">
    <property type="term" value="F:sequence-specific DNA binding"/>
    <property type="evidence" value="ECO:0007669"/>
    <property type="project" value="TreeGrafter"/>
</dbReference>
<keyword evidence="4" id="KW-0804">Transcription</keyword>
<evidence type="ECO:0000259" key="5">
    <source>
        <dbReference type="PROSITE" id="PS50931"/>
    </source>
</evidence>
<evidence type="ECO:0000313" key="6">
    <source>
        <dbReference type="EMBL" id="OSI10634.1"/>
    </source>
</evidence>
<dbReference type="Proteomes" id="UP000215033">
    <property type="component" value="Chromosome 1"/>
</dbReference>
<dbReference type="Pfam" id="PF03466">
    <property type="entry name" value="LysR_substrate"/>
    <property type="match status" value="1"/>
</dbReference>
<dbReference type="EMBL" id="MTBM01000004">
    <property type="protein sequence ID" value="OSI10634.1"/>
    <property type="molecule type" value="Genomic_DNA"/>
</dbReference>
<evidence type="ECO:0000313" key="7">
    <source>
        <dbReference type="EMBL" id="SNU79598.1"/>
    </source>
</evidence>
<dbReference type="FunFam" id="3.40.190.290:FF:000001">
    <property type="entry name" value="Transcriptional regulator, LysR family"/>
    <property type="match status" value="1"/>
</dbReference>
<dbReference type="Gene3D" id="3.40.190.290">
    <property type="match status" value="1"/>
</dbReference>
<reference evidence="6 8" key="1">
    <citation type="submission" date="2017-01" db="EMBL/GenBank/DDBJ databases">
        <authorList>
            <person name="Wolfgang W.J."/>
            <person name="Cole J."/>
            <person name="Wroblewski D."/>
            <person name="Mcginnis J."/>
            <person name="Musser K.A."/>
        </authorList>
    </citation>
    <scope>NUCLEOTIDE SEQUENCE [LARGE SCALE GENOMIC DNA]</scope>
    <source>
        <strain evidence="6 8">DSM 21643</strain>
    </source>
</reference>
<dbReference type="PANTHER" id="PTHR30537:SF35">
    <property type="entry name" value="TRANSCRIPTIONAL REGULATORY PROTEIN"/>
    <property type="match status" value="1"/>
</dbReference>
<evidence type="ECO:0000256" key="1">
    <source>
        <dbReference type="ARBA" id="ARBA00009437"/>
    </source>
</evidence>
<gene>
    <name evidence="7" type="primary">dmlR_1</name>
    <name evidence="6" type="ORF">BWD10_04030</name>
    <name evidence="7" type="ORF">SAMEA4504057_01101</name>
</gene>
<dbReference type="PANTHER" id="PTHR30537">
    <property type="entry name" value="HTH-TYPE TRANSCRIPTIONAL REGULATOR"/>
    <property type="match status" value="1"/>
</dbReference>
<dbReference type="InterPro" id="IPR000847">
    <property type="entry name" value="LysR_HTH_N"/>
</dbReference>
<evidence type="ECO:0000256" key="2">
    <source>
        <dbReference type="ARBA" id="ARBA00023015"/>
    </source>
</evidence>
<dbReference type="InterPro" id="IPR005119">
    <property type="entry name" value="LysR_subst-bd"/>
</dbReference>
<dbReference type="EMBL" id="LT906434">
    <property type="protein sequence ID" value="SNU79598.1"/>
    <property type="molecule type" value="Genomic_DNA"/>
</dbReference>
<dbReference type="KEGG" id="nzo:SAMEA4504057_1101"/>
<proteinExistence type="inferred from homology"/>
<dbReference type="AlphaFoldDB" id="A0AB38DRK2"/>
<dbReference type="Gene3D" id="1.10.10.10">
    <property type="entry name" value="Winged helix-like DNA-binding domain superfamily/Winged helix DNA-binding domain"/>
    <property type="match status" value="1"/>
</dbReference>
<keyword evidence="2" id="KW-0805">Transcription regulation</keyword>
<dbReference type="PROSITE" id="PS50931">
    <property type="entry name" value="HTH_LYSR"/>
    <property type="match status" value="1"/>
</dbReference>
<dbReference type="Pfam" id="PF00126">
    <property type="entry name" value="HTH_1"/>
    <property type="match status" value="1"/>
</dbReference>
<name>A0AB38DRK2_9NEIS</name>
<evidence type="ECO:0000256" key="3">
    <source>
        <dbReference type="ARBA" id="ARBA00023125"/>
    </source>
</evidence>
<dbReference type="GO" id="GO:0006351">
    <property type="term" value="P:DNA-templated transcription"/>
    <property type="evidence" value="ECO:0007669"/>
    <property type="project" value="TreeGrafter"/>
</dbReference>
<dbReference type="SUPFAM" id="SSF53850">
    <property type="entry name" value="Periplasmic binding protein-like II"/>
    <property type="match status" value="1"/>
</dbReference>
<accession>A0AB38DRK2</accession>
<organism evidence="7 9">
    <name type="scientific">Neisseria zoodegmatis</name>
    <dbReference type="NCBI Taxonomy" id="326523"/>
    <lineage>
        <taxon>Bacteria</taxon>
        <taxon>Pseudomonadati</taxon>
        <taxon>Pseudomonadota</taxon>
        <taxon>Betaproteobacteria</taxon>
        <taxon>Neisseriales</taxon>
        <taxon>Neisseriaceae</taxon>
        <taxon>Neisseria</taxon>
    </lineage>
</organism>
<reference evidence="7 9" key="2">
    <citation type="submission" date="2017-06" db="EMBL/GenBank/DDBJ databases">
        <authorList>
            <consortium name="Pathogen Informatics"/>
        </authorList>
    </citation>
    <scope>NUCLEOTIDE SEQUENCE [LARGE SCALE GENOMIC DNA]</scope>
    <source>
        <strain evidence="7 9">NCTC12230</strain>
    </source>
</reference>
<dbReference type="InterPro" id="IPR058163">
    <property type="entry name" value="LysR-type_TF_proteobact-type"/>
</dbReference>
<keyword evidence="8" id="KW-1185">Reference proteome</keyword>
<dbReference type="InterPro" id="IPR036388">
    <property type="entry name" value="WH-like_DNA-bd_sf"/>
</dbReference>
<evidence type="ECO:0000313" key="9">
    <source>
        <dbReference type="Proteomes" id="UP000215033"/>
    </source>
</evidence>
<evidence type="ECO:0000256" key="4">
    <source>
        <dbReference type="ARBA" id="ARBA00023163"/>
    </source>
</evidence>
<keyword evidence="3" id="KW-0238">DNA-binding</keyword>
<dbReference type="Proteomes" id="UP000193466">
    <property type="component" value="Unassembled WGS sequence"/>
</dbReference>
<protein>
    <submittedName>
        <fullName evidence="7">LysR family transcriptional regulator</fullName>
    </submittedName>
</protein>
<dbReference type="CDD" id="cd08422">
    <property type="entry name" value="PBP2_CrgA_like"/>
    <property type="match status" value="1"/>
</dbReference>
<sequence>MDKLTAVKVFLAVAESGSFTAAAEKLEMSKAMVSRHIALMEQWLNARLLQRTTRHVGLTAAGEQALRYCRQINELAEDAVWEIAPADGELRGVLRLTASTSFGICHLAQAVAGFGRQHPKLSIHLHVGDETVNLVESGIDLAVRISSSPDSSLIARPLSPCRSLLVASPDYLAAYGIPQHPDELHQHRCLAHTNLNRSEWHFSNGGERHSLTLNNTVAGNDASVLLQTALNGAGIAMLPRYMLGEHLEQGTLQAVLPQWTLPEMTIYALYPSRRQLSRSVRLFLDFLVDYCADRDW</sequence>
<dbReference type="GO" id="GO:0003700">
    <property type="term" value="F:DNA-binding transcription factor activity"/>
    <property type="evidence" value="ECO:0007669"/>
    <property type="project" value="InterPro"/>
</dbReference>
<comment type="similarity">
    <text evidence="1">Belongs to the LysR transcriptional regulatory family.</text>
</comment>
<evidence type="ECO:0000313" key="8">
    <source>
        <dbReference type="Proteomes" id="UP000193466"/>
    </source>
</evidence>